<dbReference type="AlphaFoldDB" id="A0A1H9GHY0"/>
<keyword evidence="3" id="KW-1185">Reference proteome</keyword>
<protein>
    <submittedName>
        <fullName evidence="2">Uncharacterized protein</fullName>
    </submittedName>
</protein>
<evidence type="ECO:0000313" key="3">
    <source>
        <dbReference type="Proteomes" id="UP000199352"/>
    </source>
</evidence>
<proteinExistence type="predicted"/>
<gene>
    <name evidence="2" type="ORF">SAMN05216188_103227</name>
</gene>
<accession>A0A1H9GHY0</accession>
<sequence>MRQAGGVRASLAGDCVIVRCRTWGLRTTVVVMAEWTPEAVEAEIGRCGNARCGGRRPDGPVPSRAGRVIHRTSRKPGGTGS</sequence>
<feature type="region of interest" description="Disordered" evidence="1">
    <location>
        <begin position="51"/>
        <end position="81"/>
    </location>
</feature>
<dbReference type="EMBL" id="FOFR01000003">
    <property type="protein sequence ID" value="SEQ49649.1"/>
    <property type="molecule type" value="Genomic_DNA"/>
</dbReference>
<dbReference type="STRING" id="402600.SAMN05216188_103227"/>
<dbReference type="Proteomes" id="UP000199352">
    <property type="component" value="Unassembled WGS sequence"/>
</dbReference>
<organism evidence="2 3">
    <name type="scientific">Lentzea xinjiangensis</name>
    <dbReference type="NCBI Taxonomy" id="402600"/>
    <lineage>
        <taxon>Bacteria</taxon>
        <taxon>Bacillati</taxon>
        <taxon>Actinomycetota</taxon>
        <taxon>Actinomycetes</taxon>
        <taxon>Pseudonocardiales</taxon>
        <taxon>Pseudonocardiaceae</taxon>
        <taxon>Lentzea</taxon>
    </lineage>
</organism>
<evidence type="ECO:0000313" key="2">
    <source>
        <dbReference type="EMBL" id="SEQ49649.1"/>
    </source>
</evidence>
<reference evidence="3" key="1">
    <citation type="submission" date="2016-10" db="EMBL/GenBank/DDBJ databases">
        <authorList>
            <person name="Varghese N."/>
            <person name="Submissions S."/>
        </authorList>
    </citation>
    <scope>NUCLEOTIDE SEQUENCE [LARGE SCALE GENOMIC DNA]</scope>
    <source>
        <strain evidence="3">CGMCC 4.3525</strain>
    </source>
</reference>
<evidence type="ECO:0000256" key="1">
    <source>
        <dbReference type="SAM" id="MobiDB-lite"/>
    </source>
</evidence>
<name>A0A1H9GHY0_9PSEU</name>